<dbReference type="GeneTree" id="ENSGT00940000155907"/>
<feature type="domain" description="HECT" evidence="15">
    <location>
        <begin position="4135"/>
        <end position="4482"/>
    </location>
</feature>
<dbReference type="InterPro" id="IPR001870">
    <property type="entry name" value="B30.2/SPRY"/>
</dbReference>
<reference evidence="17" key="1">
    <citation type="journal article" date="2006" name="Science">
        <title>Ancient noncoding elements conserved in the human genome.</title>
        <authorList>
            <person name="Venkatesh B."/>
            <person name="Kirkness E.F."/>
            <person name="Loh Y.H."/>
            <person name="Halpern A.L."/>
            <person name="Lee A.P."/>
            <person name="Johnson J."/>
            <person name="Dandona N."/>
            <person name="Viswanathan L.D."/>
            <person name="Tay A."/>
            <person name="Venter J.C."/>
            <person name="Strausberg R.L."/>
            <person name="Brenner S."/>
        </authorList>
    </citation>
    <scope>NUCLEOTIDE SEQUENCE [LARGE SCALE GENOMIC DNA]</scope>
</reference>
<evidence type="ECO:0000256" key="8">
    <source>
        <dbReference type="ARBA" id="ARBA00022737"/>
    </source>
</evidence>
<dbReference type="Pfam" id="PF00415">
    <property type="entry name" value="RCC1"/>
    <property type="match status" value="2"/>
</dbReference>
<dbReference type="InterPro" id="IPR009091">
    <property type="entry name" value="RCC1/BLIP-II"/>
</dbReference>
<dbReference type="Gene3D" id="2.130.10.10">
    <property type="entry name" value="YVTN repeat-like/Quinoprotein amine dehydrogenase"/>
    <property type="match status" value="1"/>
</dbReference>
<dbReference type="SMART" id="SM00449">
    <property type="entry name" value="SPRY"/>
    <property type="match status" value="1"/>
</dbReference>
<feature type="compositionally biased region" description="Polar residues" evidence="13">
    <location>
        <begin position="1160"/>
        <end position="1170"/>
    </location>
</feature>
<dbReference type="InterPro" id="IPR000408">
    <property type="entry name" value="Reg_chr_condens"/>
</dbReference>
<dbReference type="Pfam" id="PF00632">
    <property type="entry name" value="HECT"/>
    <property type="match status" value="1"/>
</dbReference>
<feature type="region of interest" description="Disordered" evidence="13">
    <location>
        <begin position="2964"/>
        <end position="2992"/>
    </location>
</feature>
<evidence type="ECO:0000256" key="3">
    <source>
        <dbReference type="ARBA" id="ARBA00004906"/>
    </source>
</evidence>
<evidence type="ECO:0000259" key="15">
    <source>
        <dbReference type="PROSITE" id="PS50237"/>
    </source>
</evidence>
<evidence type="ECO:0000256" key="10">
    <source>
        <dbReference type="PROSITE-ProRule" id="PRU00104"/>
    </source>
</evidence>
<sequence length="4495" mass="493556">MCVDYLQNQELKKTPNGLCSLANAAVCVFEEICRLALDCLCSTSSHNSQSRESESSTVYVWGSNSSHQLAEGTLEKILQPKLAHGFANAQTIEAGQYCTFAISDDGSVKACGKGSYGRLGLGDSNNQSAPKKLTFEPHRSIRKISSSKGSDGHTLAVTTEGDVFSWGDGDYGKLGHGNSATQKYPKLIQGPLLGKIVVCVSAGYRHSAAVTSDGELYTWGEGDFGRLGHSDSHSRNLPALVKDISSVGQVACGSSHTIAVSQDGRTVWSFGGGDNGKLGHGDTNRVYRPKVVECLQGLYIRKACAGSQSSLALTSAGQVFAWGCGSCLGSGSSETTALRPRLVDELNSTKIIDISCGDSHCLALTHDNDVFAWGNNAMGQCGQGHTSTPISKPKKVIGLEGIPIQQITAGTSHSLAWTAAPTDRQLVAWHRPFCVDLEESTFTYLRTFLEQYCDGINSEVPPLPFSSQREHHHFVFLCLKLLSTHLSLAQAGGTGAAVLGQQGKPLRNLLFRLIDSDVPDSIEKAVNETLSVGASLLLPPLRERTELLHCLLPQGPERWESLSKGQRMQLDIILTSLQDQSHIASLLGYSSPGDLTEGLSQGYCSDQCSLNSGNIDHFHLAEILLKTLLKNIGFYTERAFGELEKNSDKQQNNTTQTENGPPSHVRQLLSAMHKHLLAHCYTNSATEDQLSIALLHKHLHLLLLYAADTYRRSAVLLKESFLDKSVTEKLHGILFNSAAGSILCQVIYSLLLLPVNMVRPLLGNLLDLLQPLDRLNRLLPAAMLLEEQELEWALHDSANNSEASIPADVRSWIWLIDMERTISFTVGQCLGEMLQGPPSSPEEHNSVYWLQNQLFSNGLEMDSEQLDAYMHCLIGKALTGSAERKSFEFRVAEDIAALLDVALGSSMEPAYKIWSRMQAYATSSEWENGVVGEPLLDTVSRFVLAVLLKHTGLLREACKDDRSQPSERLVEVYQCVYKARSTILAQKNVVYNTANVQPPNWSRQFSDISDDNAEEEPQGSTSAEQAENIRQPEEPQFNVEREIVLLDTEDFPKISKVLECFLARKAACHHENETVYEYSGTSTRPSSAGSVDVPEAETAQKEKRKDSTDQYSFFSTCHYVISRCAFLILGVRAMWQKKGWLEEEPTLTDPIPPRKVASAQDEQSFSNRSRLNLGESSARKQVHKELSEGQFKIQSRSSEQTLGLQLCSLGIMKDAWQLLRQCISPSESVHPTSFAPLLNDIFQFLCGHLARTSNLVEQEAGKEADPKAIITAMGHQQQRAELRLEALCQISSFLSEMEGKGPCSSEVSGLPLKSSGLLMSVQLQFLTGCFDLGTANSANNKQSIGKLQHYTDVTQAARGTTQTELQTGAHKLYQQLVSALKKGLASGKDLSGAQQHLLLATIFALNIRYQPTDLSVVISTGLLEALSKLTNSCLLLNQRWLMASVSGHSQLNVALKLASARLLQILAITASSCADNLCPEVVQAPMDVLCCQLQNFLHAMCGNPDREFSGEGPVEQSSSEPAAKPESKDCVKDRRIVETQLGDFLVFLRRVISFKNIQKNMVSVKWIDPLLLIATQTHSTGVPIVHNLRTKLLALHILESLLPACTEENQIRETLNRLFSSLSAFMWEMPLAISKREREKAKTNETEDKEDDNIPIKEFSFDPDKMVCCAMESGNVLSHGAGGKGYGLATTAITSGCFQWKFYVSRENKGNEGTCVGVSRWPIRDFNHRTTTDMWLYRAYSGNLYHGGEQACVLPSYTQGDCITCVLDVEARTISFGKNEEEPKLAFEDVDATELYPSVMFYSSNPGEKVALCDMQMRGIPRDLMPGEPLCSPLITVLVEATIQLIRKLHSYDSWTSTINQHMLSRLELIGPAVKEAKAFKLSKSRSKHSLKKISSEDKERVQEEKLTREEDKGQGITDLAEMQLRMLCMEVWPVLAVIGGIDSGLRVGGQCLHKTSGRKATLLGVTKEGSASARLQWEDADVTISDTPLSTLEPCKSHRFDIAKFHGLKPYMLLDLTYLTGVHEEPEKCGKGAQSKCPSETTVKSDLEKSLDEEIARVMAEDEHKDPSTAMSEESLHIFPRDSQDRNQENEPRKNREKKVDPESNESYQSSRDWNLQSHELFLAELRAVQLSYLSVGAMKTLSVLLSYGKYADMLLVPNVTLSNSSDSDCAKASSSQDIGELRTVLHFLMRCMVKWAVRPCPIKRVVSLADLERAHVMIFKCALDSFVKDYVTQESKDAAVTDNVKPQSQAVSNSSSTVSLYSNSSEESTGIPFSMPASNSSSATNLGSLVSANGLENFNPFLPINVLQQMVFVRFPSLSGLLNNPLLLPGLNVVSTTSDDGEQRNYFSYPPASTRQHSSPDSRSDPPEHPPPVAVPLLEMGFSLRHICSAVDAAGVSGDADPQSIEQLASWMLEHPLTEEQEVIVYSSGNLDHGLDTPMESEVIVHNQTAALVSPGDVDREDTIEGTTNGLDQVERGNFIDVHLTRNRPPPARRHRGNQGQRSSFRRAGSRSPQLVQPSLRREPGTAGWQEADAMSDRNLEGELELCFSEDPLSEGSVEDMFPSECATENETQGIWLSEMMDWPNMCQDSSEAEEVVVCELCDTHTLQFNNHMKRHHPGCGESAGHMGYRSNGAYVDGWFGGECGTGSPYYLMCSSCRAKYLAEKPKSKPIKLNRIKGLAPDLISKHENNFEEEWDMLDTEEKERLTGLEDFAVLAAPLGLNDSKLIPDSVQFPDHDPLGASVTRESNTEDSLLKKGLTGAEEKMCSRLTLGEQAASLRDTQERILALQRITMAMQILLAHTMVMKALSLISVSGSVCSQSSGLEALGLTDIRVLVRLMCLAAAGRAQLTNVGTGHLYSSSHFRPEKGSLWNTSSSLTYMSSAIGCLVANSPTAYRALVDVCTQDLIAAATGLNIGAIRDIQQKNKVLHLFHRPVKDNKPSGSPNFLVTQALVALLTEKGFRHQSNRDKEEADPKDAAPNTSPPAYPYSSPQVGPLELANALAACCLSGRLSSGHRQWAAQQLLQALSTSERYNQYRPQTYADLAGDLRKCPTVKLEAHENRVTSSCWSDNKGLLATSALDGTIRLWSITKNTFALIQTVCFKSCEESDKIPGTPTSDFNLSAVYWSASGEFLATFQDRMVNILVVNGNQIQTKPQHSWVTALSWADVQAPFLSTGNSRHVEILLVGRLDGSLSCIEVTESSGYDTIDLVHCQRKDVSVQCIAWFSEDKPFAVGYSDGNILLGTKESYSTEEPVVLNSFQESVTGLKWDPTGHLLLAVSREDMVKIWGKVGTTWFALHTLFHSALVNTSTWCPLPGKGPDPRLMLAVGCQNGLVYVWTLPQAGAAVSLPHLLHSTDEQEKQSEEKVQVRGKVKCAFRLNGHITAVKSVSFSFDGLTLLSGGIGGLINIWSLQDGSVLQTVVTGLGSVVGIAWIPAIGVTACSSRSKDVLLIRCSPEWTSQHHILASCRMALRAQGIVGLNRAPCMKAFLERLPMMLQTQYSYEKPHVCCGDQLIHSTFLQSLASLTVGLCLDQLLSRPVEPPHHKHTGEDIPSTDWGWLATFSVTIKSAEALAKGSTFPEKFSVPNLTPVLETESIKAMDNNKWTYLMDEQLMAWATSRPEDWQLGGKSEVYLWGGGRHGQLADAGNSALVPTLAPSLSQALQVVCGQNCTFLVQANGTVVAFGEGSYGRLGQGNSDDLHTPTVIAALQGYVVTQLVTSCGSDGHSMTLTESGEVFSWGDGDYGKLGHGNSERQRRPRQIEALQGEEIVQLSCGFKHSAVVTVDGKLFTFGSGDYGRLGLRSTSNKMLPERVTALEDYTVGQVACGLNHTLVVSSDGMIVWAFGDGDYGKLGLGVCTVKCCPQKIESLCNKGVKKVACGTQFSVVLTKDGHVFTFGQERLIGLPDTMLRNHNRPQQVPALEGLFIEDTVVGSEHTLALTSTGDVYAWGCNAEGQLGLNHTNQVREPTLVTILQGKNIKQISAGRCHSAAWTTPPLSPRAPGTTIPAQLGVPQAIPPQYSTLKECSAETLTNRLRVLFHFSDLMYKSWRLLNLSSSNQNVISRYNIGASAIAQGRLRGLLSPKVNILPLVRSIGRTMIQGKTYGPQITVKRISTRGRSSKPIFIQIAKQVVQLNASELRLPSRAWKVKLIGEGADDAGGVFDDTITEMCQELETGVVELLVATPNGTAEVGSNRDRFLLNPSACTEEHLLQFKFLGILMAVAIRTKKPLDLHLAPLVWKQLCSIPLTTEDLEEVDLLYIRSLYGILHLDNSGITEDNFLEMIPLDSFVGQSVDGKLVPIIPGGNSIPLTFGNRKEYVERAIEYRLHELDQQIAAVRQGMSAIVPVPLLSLLTERQLEQLVCGMPEVNVDTLKKVVRYRDIVENHQLLSWLWQTLQEFSNEERVLFLRFVSGRSRLPANPADITQKFQIIKVDRPVDGLPTAQTCFFQLRLPPYTSQQVLAERLRYAIQNCRSIDMDNYMLSRNADTGEGSDTEY</sequence>
<dbReference type="PRINTS" id="PR00633">
    <property type="entry name" value="RCCNDNSATION"/>
</dbReference>
<dbReference type="Gene3D" id="3.30.2160.10">
    <property type="entry name" value="Hect, E3 ligase catalytic domain"/>
    <property type="match status" value="1"/>
</dbReference>
<feature type="repeat" description="RCC1" evidence="12">
    <location>
        <begin position="368"/>
        <end position="420"/>
    </location>
</feature>
<dbReference type="PROSITE" id="PS50082">
    <property type="entry name" value="WD_REPEATS_2"/>
    <property type="match status" value="3"/>
</dbReference>
<dbReference type="Ensembl" id="ENSCMIT00000029298.1">
    <property type="protein sequence ID" value="ENSCMIP00000028837.1"/>
    <property type="gene ID" value="ENSCMIG00000012338.1"/>
</dbReference>
<feature type="active site" description="Glycyl thioester intermediate" evidence="10">
    <location>
        <position position="4445"/>
    </location>
</feature>
<reference evidence="16" key="4">
    <citation type="submission" date="2025-08" db="UniProtKB">
        <authorList>
            <consortium name="Ensembl"/>
        </authorList>
    </citation>
    <scope>IDENTIFICATION</scope>
</reference>
<dbReference type="InterPro" id="IPR035768">
    <property type="entry name" value="SPRY_HERC1"/>
</dbReference>
<feature type="compositionally biased region" description="Acidic residues" evidence="13">
    <location>
        <begin position="1008"/>
        <end position="1017"/>
    </location>
</feature>
<keyword evidence="17" id="KW-1185">Reference proteome</keyword>
<dbReference type="SUPFAM" id="SSF50978">
    <property type="entry name" value="WD40 repeat-like"/>
    <property type="match status" value="2"/>
</dbReference>
<feature type="repeat" description="WD" evidence="11">
    <location>
        <begin position="3058"/>
        <end position="3099"/>
    </location>
</feature>
<feature type="compositionally biased region" description="Basic and acidic residues" evidence="13">
    <location>
        <begin position="2075"/>
        <end position="2103"/>
    </location>
</feature>
<dbReference type="CDD" id="cd14401">
    <property type="entry name" value="UBA_HERC1"/>
    <property type="match status" value="1"/>
</dbReference>
<feature type="region of interest" description="Disordered" evidence="13">
    <location>
        <begin position="1076"/>
        <end position="1105"/>
    </location>
</feature>
<feature type="compositionally biased region" description="Polar residues" evidence="13">
    <location>
        <begin position="1079"/>
        <end position="1089"/>
    </location>
</feature>
<feature type="domain" description="B30.2/SPRY" evidence="14">
    <location>
        <begin position="1628"/>
        <end position="1819"/>
    </location>
</feature>
<protein>
    <recommendedName>
        <fullName evidence="4">HECT-type E3 ubiquitin transferase</fullName>
        <ecNumber evidence="4">2.3.2.26</ecNumber>
    </recommendedName>
</protein>
<dbReference type="InterPro" id="IPR051625">
    <property type="entry name" value="Signaling_Regulatory_Domain"/>
</dbReference>
<dbReference type="PROSITE" id="PS00626">
    <property type="entry name" value="RCC1_2"/>
    <property type="match status" value="4"/>
</dbReference>
<reference evidence="17" key="2">
    <citation type="journal article" date="2007" name="PLoS Biol.">
        <title>Survey sequencing and comparative analysis of the elephant shark (Callorhinchus milii) genome.</title>
        <authorList>
            <person name="Venkatesh B."/>
            <person name="Kirkness E.F."/>
            <person name="Loh Y.H."/>
            <person name="Halpern A.L."/>
            <person name="Lee A.P."/>
            <person name="Johnson J."/>
            <person name="Dandona N."/>
            <person name="Viswanathan L.D."/>
            <person name="Tay A."/>
            <person name="Venter J.C."/>
            <person name="Strausberg R.L."/>
            <person name="Brenner S."/>
        </authorList>
    </citation>
    <scope>NUCLEOTIDE SEQUENCE [LARGE SCALE GENOMIC DNA]</scope>
</reference>
<evidence type="ECO:0000259" key="14">
    <source>
        <dbReference type="PROSITE" id="PS50188"/>
    </source>
</evidence>
<dbReference type="SUPFAM" id="SSF50985">
    <property type="entry name" value="RCC1/BLIP-II"/>
    <property type="match status" value="2"/>
</dbReference>
<evidence type="ECO:0000256" key="7">
    <source>
        <dbReference type="ARBA" id="ARBA00022679"/>
    </source>
</evidence>
<feature type="repeat" description="RCC1" evidence="12">
    <location>
        <begin position="3840"/>
        <end position="3891"/>
    </location>
</feature>
<dbReference type="PROSITE" id="PS50012">
    <property type="entry name" value="RCC1_3"/>
    <property type="match status" value="14"/>
</dbReference>
<feature type="region of interest" description="Disordered" evidence="13">
    <location>
        <begin position="1508"/>
        <end position="1529"/>
    </location>
</feature>
<feature type="repeat" description="RCC1" evidence="12">
    <location>
        <begin position="3944"/>
        <end position="3995"/>
    </location>
</feature>
<organism evidence="16 17">
    <name type="scientific">Callorhinchus milii</name>
    <name type="common">Ghost shark</name>
    <dbReference type="NCBI Taxonomy" id="7868"/>
    <lineage>
        <taxon>Eukaryota</taxon>
        <taxon>Metazoa</taxon>
        <taxon>Chordata</taxon>
        <taxon>Craniata</taxon>
        <taxon>Vertebrata</taxon>
        <taxon>Chondrichthyes</taxon>
        <taxon>Holocephali</taxon>
        <taxon>Chimaeriformes</taxon>
        <taxon>Callorhinchidae</taxon>
        <taxon>Callorhinchus</taxon>
    </lineage>
</organism>
<feature type="region of interest" description="Disordered" evidence="13">
    <location>
        <begin position="1144"/>
        <end position="1179"/>
    </location>
</feature>
<dbReference type="Gene3D" id="3.90.1750.10">
    <property type="entry name" value="Hect, E3 ligase catalytic domains"/>
    <property type="match status" value="1"/>
</dbReference>
<dbReference type="Proteomes" id="UP000314986">
    <property type="component" value="Unassembled WGS sequence"/>
</dbReference>
<reference evidence="16" key="5">
    <citation type="submission" date="2025-09" db="UniProtKB">
        <authorList>
            <consortium name="Ensembl"/>
        </authorList>
    </citation>
    <scope>IDENTIFICATION</scope>
</reference>
<feature type="repeat" description="RCC1" evidence="12">
    <location>
        <begin position="3631"/>
        <end position="3679"/>
    </location>
</feature>
<feature type="compositionally biased region" description="Basic and acidic residues" evidence="13">
    <location>
        <begin position="1894"/>
        <end position="1912"/>
    </location>
</feature>
<dbReference type="CDD" id="cd12881">
    <property type="entry name" value="SPRY_HERC1"/>
    <property type="match status" value="1"/>
</dbReference>
<dbReference type="FunFam" id="2.130.10.30:FF:000001">
    <property type="entry name" value="LOW QUALITY PROTEIN: probable E3 ubiquitin-protein ligase HERC1"/>
    <property type="match status" value="1"/>
</dbReference>
<dbReference type="CDD" id="cd00078">
    <property type="entry name" value="HECTc"/>
    <property type="match status" value="1"/>
</dbReference>
<evidence type="ECO:0000256" key="13">
    <source>
        <dbReference type="SAM" id="MobiDB-lite"/>
    </source>
</evidence>
<evidence type="ECO:0000256" key="2">
    <source>
        <dbReference type="ARBA" id="ARBA00004496"/>
    </source>
</evidence>
<evidence type="ECO:0000313" key="17">
    <source>
        <dbReference type="Proteomes" id="UP000314986"/>
    </source>
</evidence>
<dbReference type="PANTHER" id="PTHR22872">
    <property type="entry name" value="BTK-BINDING PROTEIN-RELATED"/>
    <property type="match status" value="1"/>
</dbReference>
<feature type="compositionally biased region" description="Basic and acidic residues" evidence="13">
    <location>
        <begin position="2360"/>
        <end position="2370"/>
    </location>
</feature>
<feature type="region of interest" description="Disordered" evidence="13">
    <location>
        <begin position="2061"/>
        <end position="2113"/>
    </location>
</feature>
<dbReference type="InterPro" id="IPR043136">
    <property type="entry name" value="B30.2/SPRY_sf"/>
</dbReference>
<comment type="subcellular location">
    <subcellularLocation>
        <location evidence="2">Cytoplasm</location>
    </subcellularLocation>
</comment>
<dbReference type="GO" id="GO:0061630">
    <property type="term" value="F:ubiquitin protein ligase activity"/>
    <property type="evidence" value="ECO:0007669"/>
    <property type="project" value="UniProtKB-EC"/>
</dbReference>
<feature type="region of interest" description="Disordered" evidence="13">
    <location>
        <begin position="2028"/>
        <end position="2049"/>
    </location>
</feature>
<dbReference type="STRING" id="7868.ENSCMIP00000028837"/>
<feature type="repeat" description="RCC1" evidence="12">
    <location>
        <begin position="106"/>
        <end position="160"/>
    </location>
</feature>
<feature type="region of interest" description="Disordered" evidence="13">
    <location>
        <begin position="1891"/>
        <end position="1912"/>
    </location>
</feature>
<keyword evidence="11" id="KW-0853">WD repeat</keyword>
<dbReference type="SMART" id="SM00119">
    <property type="entry name" value="HECTc"/>
    <property type="match status" value="1"/>
</dbReference>
<feature type="repeat" description="RCC1" evidence="12">
    <location>
        <begin position="3680"/>
        <end position="3734"/>
    </location>
</feature>
<feature type="compositionally biased region" description="Basic and acidic residues" evidence="13">
    <location>
        <begin position="2964"/>
        <end position="2978"/>
    </location>
</feature>
<keyword evidence="8" id="KW-0677">Repeat</keyword>
<keyword evidence="5" id="KW-0963">Cytoplasm</keyword>
<feature type="repeat" description="RCC1" evidence="12">
    <location>
        <begin position="265"/>
        <end position="316"/>
    </location>
</feature>
<dbReference type="FunFam" id="3.30.2410.10:FF:000006">
    <property type="entry name" value="probable E3 ubiquitin-protein ligase HERC1 isoform X2"/>
    <property type="match status" value="1"/>
</dbReference>
<keyword evidence="6" id="KW-0597">Phosphoprotein</keyword>
<feature type="region of interest" description="Disordered" evidence="13">
    <location>
        <begin position="2341"/>
        <end position="2375"/>
    </location>
</feature>
<dbReference type="InterPro" id="IPR003877">
    <property type="entry name" value="SPRY_dom"/>
</dbReference>
<dbReference type="Pfam" id="PF00400">
    <property type="entry name" value="WD40"/>
    <property type="match status" value="3"/>
</dbReference>
<dbReference type="Pfam" id="PF25390">
    <property type="entry name" value="WD40_RLD"/>
    <property type="match status" value="2"/>
</dbReference>
<dbReference type="InParanoid" id="A0A4W3IIN6"/>
<dbReference type="InterPro" id="IPR015943">
    <property type="entry name" value="WD40/YVTN_repeat-like_dom_sf"/>
</dbReference>
<feature type="region of interest" description="Disordered" evidence="13">
    <location>
        <begin position="1001"/>
        <end position="1034"/>
    </location>
</feature>
<evidence type="ECO:0000256" key="12">
    <source>
        <dbReference type="PROSITE-ProRule" id="PRU00235"/>
    </source>
</evidence>
<feature type="repeat" description="WD" evidence="11">
    <location>
        <begin position="3380"/>
        <end position="3421"/>
    </location>
</feature>
<dbReference type="Gene3D" id="3.30.2410.10">
    <property type="entry name" value="Hect, E3 ligase catalytic domain"/>
    <property type="match status" value="1"/>
</dbReference>
<evidence type="ECO:0000256" key="4">
    <source>
        <dbReference type="ARBA" id="ARBA00012485"/>
    </source>
</evidence>
<evidence type="ECO:0000256" key="9">
    <source>
        <dbReference type="ARBA" id="ARBA00022786"/>
    </source>
</evidence>
<name>A0A4W3IIN6_CALMI</name>
<dbReference type="Gene3D" id="2.130.10.30">
    <property type="entry name" value="Regulator of chromosome condensation 1/beta-lactamase-inhibitor protein II"/>
    <property type="match status" value="2"/>
</dbReference>
<dbReference type="PANTHER" id="PTHR22872:SF6">
    <property type="entry name" value="E3 UBIQUITIN-PROTEIN LIGASE HERC1-RELATED"/>
    <property type="match status" value="1"/>
</dbReference>
<feature type="repeat" description="RCC1" evidence="12">
    <location>
        <begin position="56"/>
        <end position="105"/>
    </location>
</feature>
<dbReference type="Gene3D" id="2.60.120.920">
    <property type="match status" value="1"/>
</dbReference>
<dbReference type="Pfam" id="PF00622">
    <property type="entry name" value="SPRY"/>
    <property type="match status" value="1"/>
</dbReference>
<evidence type="ECO:0000256" key="6">
    <source>
        <dbReference type="ARBA" id="ARBA00022553"/>
    </source>
</evidence>
<dbReference type="GO" id="GO:0005737">
    <property type="term" value="C:cytoplasm"/>
    <property type="evidence" value="ECO:0007669"/>
    <property type="project" value="UniProtKB-SubCell"/>
</dbReference>
<dbReference type="PROSITE" id="PS50188">
    <property type="entry name" value="B302_SPRY"/>
    <property type="match status" value="1"/>
</dbReference>
<feature type="repeat" description="RCC1" evidence="12">
    <location>
        <begin position="317"/>
        <end position="367"/>
    </location>
</feature>
<dbReference type="PROSITE" id="PS50294">
    <property type="entry name" value="WD_REPEATS_REGION"/>
    <property type="match status" value="2"/>
</dbReference>
<dbReference type="SMART" id="SM00320">
    <property type="entry name" value="WD40"/>
    <property type="match status" value="5"/>
</dbReference>
<evidence type="ECO:0000256" key="11">
    <source>
        <dbReference type="PROSITE-ProRule" id="PRU00221"/>
    </source>
</evidence>
<feature type="repeat" description="RCC1" evidence="12">
    <location>
        <begin position="3735"/>
        <end position="3786"/>
    </location>
</feature>
<evidence type="ECO:0000256" key="1">
    <source>
        <dbReference type="ARBA" id="ARBA00000885"/>
    </source>
</evidence>
<dbReference type="InterPro" id="IPR001680">
    <property type="entry name" value="WD40_rpt"/>
</dbReference>
<dbReference type="SUPFAM" id="SSF56204">
    <property type="entry name" value="Hect, E3 ligase catalytic domain"/>
    <property type="match status" value="1"/>
</dbReference>
<evidence type="ECO:0000256" key="5">
    <source>
        <dbReference type="ARBA" id="ARBA00022490"/>
    </source>
</evidence>
<dbReference type="EC" id="2.3.2.26" evidence="4"/>
<proteinExistence type="predicted"/>
<feature type="repeat" description="RCC1" evidence="12">
    <location>
        <begin position="3787"/>
        <end position="3838"/>
    </location>
</feature>
<dbReference type="InterPro" id="IPR058923">
    <property type="entry name" value="RCC1-like_dom"/>
</dbReference>
<keyword evidence="9 10" id="KW-0833">Ubl conjugation pathway</keyword>
<dbReference type="FunFam" id="2.60.120.920:FF:000015">
    <property type="entry name" value="LOW QUALITY PROTEIN: probable E3 ubiquitin-protein ligase HERC1"/>
    <property type="match status" value="1"/>
</dbReference>
<dbReference type="InterPro" id="IPR000569">
    <property type="entry name" value="HECT_dom"/>
</dbReference>
<dbReference type="InterPro" id="IPR036322">
    <property type="entry name" value="WD40_repeat_dom_sf"/>
</dbReference>
<evidence type="ECO:0000313" key="16">
    <source>
        <dbReference type="Ensembl" id="ENSCMIP00000028837.1"/>
    </source>
</evidence>
<feature type="repeat" description="WD" evidence="11">
    <location>
        <begin position="3258"/>
        <end position="3289"/>
    </location>
</feature>
<dbReference type="SUPFAM" id="SSF49899">
    <property type="entry name" value="Concanavalin A-like lectins/glucanases"/>
    <property type="match status" value="1"/>
</dbReference>
<reference evidence="17" key="3">
    <citation type="journal article" date="2014" name="Nature">
        <title>Elephant shark genome provides unique insights into gnathostome evolution.</title>
        <authorList>
            <consortium name="International Elephant Shark Genome Sequencing Consortium"/>
            <person name="Venkatesh B."/>
            <person name="Lee A.P."/>
            <person name="Ravi V."/>
            <person name="Maurya A.K."/>
            <person name="Lian M.M."/>
            <person name="Swann J.B."/>
            <person name="Ohta Y."/>
            <person name="Flajnik M.F."/>
            <person name="Sutoh Y."/>
            <person name="Kasahara M."/>
            <person name="Hoon S."/>
            <person name="Gangu V."/>
            <person name="Roy S.W."/>
            <person name="Irimia M."/>
            <person name="Korzh V."/>
            <person name="Kondrychyn I."/>
            <person name="Lim Z.W."/>
            <person name="Tay B.H."/>
            <person name="Tohari S."/>
            <person name="Kong K.W."/>
            <person name="Ho S."/>
            <person name="Lorente-Galdos B."/>
            <person name="Quilez J."/>
            <person name="Marques-Bonet T."/>
            <person name="Raney B.J."/>
            <person name="Ingham P.W."/>
            <person name="Tay A."/>
            <person name="Hillier L.W."/>
            <person name="Minx P."/>
            <person name="Boehm T."/>
            <person name="Wilson R.K."/>
            <person name="Brenner S."/>
            <person name="Warren W.C."/>
        </authorList>
    </citation>
    <scope>NUCLEOTIDE SEQUENCE [LARGE SCALE GENOMIC DNA]</scope>
</reference>
<comment type="catalytic activity">
    <reaction evidence="1">
        <text>S-ubiquitinyl-[E2 ubiquitin-conjugating enzyme]-L-cysteine + [acceptor protein]-L-lysine = [E2 ubiquitin-conjugating enzyme]-L-cysteine + N(6)-ubiquitinyl-[acceptor protein]-L-lysine.</text>
        <dbReference type="EC" id="2.3.2.26"/>
    </reaction>
</comment>
<feature type="repeat" description="RCC1" evidence="12">
    <location>
        <begin position="161"/>
        <end position="213"/>
    </location>
</feature>
<accession>A0A4W3IIN6</accession>
<dbReference type="InterPro" id="IPR035983">
    <property type="entry name" value="Hect_E3_ubiquitin_ligase"/>
</dbReference>
<keyword evidence="7" id="KW-0808">Transferase</keyword>
<dbReference type="InterPro" id="IPR013320">
    <property type="entry name" value="ConA-like_dom_sf"/>
</dbReference>
<gene>
    <name evidence="16" type="primary">LOC103181023</name>
</gene>
<feature type="repeat" description="RCC1" evidence="12">
    <location>
        <begin position="214"/>
        <end position="263"/>
    </location>
</feature>
<feature type="region of interest" description="Disordered" evidence="13">
    <location>
        <begin position="2485"/>
        <end position="2531"/>
    </location>
</feature>
<comment type="pathway">
    <text evidence="3">Protein modification; protein ubiquitination.</text>
</comment>
<dbReference type="PROSITE" id="PS50237">
    <property type="entry name" value="HECT"/>
    <property type="match status" value="1"/>
</dbReference>
<feature type="repeat" description="RCC1" evidence="12">
    <location>
        <begin position="3892"/>
        <end position="3943"/>
    </location>
</feature>